<protein>
    <recommendedName>
        <fullName evidence="5">DUF4838 domain-containing protein</fullName>
    </recommendedName>
</protein>
<evidence type="ECO:0000313" key="3">
    <source>
        <dbReference type="EMBL" id="EET60237.1"/>
    </source>
</evidence>
<reference evidence="3" key="1">
    <citation type="submission" date="2009-07" db="EMBL/GenBank/DDBJ databases">
        <authorList>
            <person name="Weinstock G."/>
            <person name="Sodergren E."/>
            <person name="Clifton S."/>
            <person name="Fulton L."/>
            <person name="Fulton B."/>
            <person name="Courtney L."/>
            <person name="Fronick C."/>
            <person name="Harrison M."/>
            <person name="Strong C."/>
            <person name="Farmer C."/>
            <person name="Delahaunty K."/>
            <person name="Markovic C."/>
            <person name="Hall O."/>
            <person name="Minx P."/>
            <person name="Tomlinson C."/>
            <person name="Mitreva M."/>
            <person name="Nelson J."/>
            <person name="Hou S."/>
            <person name="Wollam A."/>
            <person name="Pepin K.H."/>
            <person name="Johnson M."/>
            <person name="Bhonagiri V."/>
            <person name="Nash W.E."/>
            <person name="Warren W."/>
            <person name="Chinwalla A."/>
            <person name="Mardis E.R."/>
            <person name="Wilson R.K."/>
        </authorList>
    </citation>
    <scope>NUCLEOTIDE SEQUENCE [LARGE SCALE GENOMIC DNA]</scope>
    <source>
        <strain evidence="3">DSM 14469</strain>
    </source>
</reference>
<dbReference type="eggNOG" id="ENOG502Z8WE">
    <property type="taxonomic scope" value="Bacteria"/>
</dbReference>
<feature type="compositionally biased region" description="Basic and acidic residues" evidence="2">
    <location>
        <begin position="450"/>
        <end position="477"/>
    </location>
</feature>
<organism evidence="3 4">
    <name type="scientific">Marvinbryantia formatexigens DSM 14469</name>
    <dbReference type="NCBI Taxonomy" id="478749"/>
    <lineage>
        <taxon>Bacteria</taxon>
        <taxon>Bacillati</taxon>
        <taxon>Bacillota</taxon>
        <taxon>Clostridia</taxon>
        <taxon>Lachnospirales</taxon>
        <taxon>Lachnospiraceae</taxon>
        <taxon>Marvinbryantia</taxon>
    </lineage>
</organism>
<evidence type="ECO:0000256" key="2">
    <source>
        <dbReference type="SAM" id="MobiDB-lite"/>
    </source>
</evidence>
<dbReference type="AlphaFoldDB" id="C6LGN7"/>
<dbReference type="STRING" id="168384.SAMN05660368_00943"/>
<dbReference type="Proteomes" id="UP000005561">
    <property type="component" value="Unassembled WGS sequence"/>
</dbReference>
<dbReference type="InterPro" id="IPR032287">
    <property type="entry name" value="DUF4838"/>
</dbReference>
<feature type="compositionally biased region" description="Basic and acidic residues" evidence="2">
    <location>
        <begin position="665"/>
        <end position="675"/>
    </location>
</feature>
<evidence type="ECO:0008006" key="5">
    <source>
        <dbReference type="Google" id="ProtNLM"/>
    </source>
</evidence>
<feature type="region of interest" description="Disordered" evidence="2">
    <location>
        <begin position="662"/>
        <end position="683"/>
    </location>
</feature>
<dbReference type="GO" id="GO:0016787">
    <property type="term" value="F:hydrolase activity"/>
    <property type="evidence" value="ECO:0007669"/>
    <property type="project" value="UniProtKB-KW"/>
</dbReference>
<dbReference type="Pfam" id="PF16126">
    <property type="entry name" value="DUF4838"/>
    <property type="match status" value="1"/>
</dbReference>
<dbReference type="Gene3D" id="3.30.379.10">
    <property type="entry name" value="Chitobiase/beta-hexosaminidase domain 2-like"/>
    <property type="match status" value="1"/>
</dbReference>
<feature type="region of interest" description="Disordered" evidence="2">
    <location>
        <begin position="450"/>
        <end position="483"/>
    </location>
</feature>
<accession>C6LGN7</accession>
<name>C6LGN7_9FIRM</name>
<evidence type="ECO:0000256" key="1">
    <source>
        <dbReference type="ARBA" id="ARBA00022801"/>
    </source>
</evidence>
<dbReference type="GO" id="GO:0005975">
    <property type="term" value="P:carbohydrate metabolic process"/>
    <property type="evidence" value="ECO:0007669"/>
    <property type="project" value="UniProtKB-ARBA"/>
</dbReference>
<proteinExistence type="predicted"/>
<dbReference type="EMBL" id="ACCL02000012">
    <property type="protein sequence ID" value="EET60237.1"/>
    <property type="molecule type" value="Genomic_DNA"/>
</dbReference>
<gene>
    <name evidence="3" type="ORF">BRYFOR_07797</name>
</gene>
<keyword evidence="4" id="KW-1185">Reference proteome</keyword>
<sequence>MERQESLFHGAFVAMHTTKTSGGRFLVTGGPAGAYGAGFHGGFSCAGRMTEFMKVFFKQDSPQAVAYAAEELEAYLKKMLPELGDCDWTMRLEVTGAQGTETETALAPDTGARAYRRGNEKEHGCTAAPDRENDSFCVKVTAEGGAITGNRPRSVLLGVYDYLHYLGCRFLMPGAQGEYIPRITKERLPAAYEKTASFYHRGVCIEGADSFENIRDFIAWLPKVGYNSFFLQFKVPYVFLARWYHHEQNPYREAEEFTYADACRYMHLLEAELKKRDLILHKVGHGWTGEVLGYEMSSWETAKEPLREPEKSYAAMVGGMRDLYGGAPTNTNLCLSNPETVERFAGKVTAYAKANPDVDYLHIWLADEYNNVCECEACRRTTPSDQYAALLNEIDRRFCEAHLDTRIAFLLYQELLWPPVKERLKNPQRFVLMFAPISRTFEKSYAQELKQGKNADGQMERRNRQDADGQMERRNGQDADGQMESLCGQNADTLPEYVRNRIVLPSGLGENLAFLRAWQAQFPGDSFVYDYPLGRAHYGDFGYVHIARIIGEDIKKLKEMGLDGYISCQELRAALPNALPNYVMGYTLFEEQTDVQALTEEYFAAAYGKSAGDVRCYLEKLSALQCCDYLNGKGARTDARMAERMRQIQKICAAFHPEAYPEQPADEKDRQREQKSGALPGNPAPFLRELLAFHKEYVRQLAEALELLAEGRQREADESWRNLRRCLCGQEEKFQPYLDVYRVLEVTRKYTGFQ</sequence>
<dbReference type="InterPro" id="IPR029018">
    <property type="entry name" value="Hex-like_dom2"/>
</dbReference>
<comment type="caution">
    <text evidence="3">The sequence shown here is derived from an EMBL/GenBank/DDBJ whole genome shotgun (WGS) entry which is preliminary data.</text>
</comment>
<evidence type="ECO:0000313" key="4">
    <source>
        <dbReference type="Proteomes" id="UP000005561"/>
    </source>
</evidence>
<keyword evidence="1" id="KW-0378">Hydrolase</keyword>